<evidence type="ECO:0000256" key="3">
    <source>
        <dbReference type="ARBA" id="ARBA00022722"/>
    </source>
</evidence>
<comment type="caution">
    <text evidence="9">The sequence shown here is derived from an EMBL/GenBank/DDBJ whole genome shotgun (WGS) entry which is preliminary data.</text>
</comment>
<dbReference type="PANTHER" id="PTHR48475">
    <property type="entry name" value="RIBONUCLEASE H"/>
    <property type="match status" value="1"/>
</dbReference>
<keyword evidence="5" id="KW-0378">Hydrolase</keyword>
<evidence type="ECO:0000256" key="2">
    <source>
        <dbReference type="ARBA" id="ARBA00022695"/>
    </source>
</evidence>
<dbReference type="SUPFAM" id="SSF56672">
    <property type="entry name" value="DNA/RNA polymerases"/>
    <property type="match status" value="1"/>
</dbReference>
<evidence type="ECO:0000256" key="1">
    <source>
        <dbReference type="ARBA" id="ARBA00022679"/>
    </source>
</evidence>
<dbReference type="InterPro" id="IPR043502">
    <property type="entry name" value="DNA/RNA_pol_sf"/>
</dbReference>
<dbReference type="AlphaFoldDB" id="A0A438CEC1"/>
<keyword evidence="1" id="KW-0808">Transferase</keyword>
<proteinExistence type="predicted"/>
<keyword evidence="2" id="KW-0548">Nucleotidyltransferase</keyword>
<protein>
    <submittedName>
        <fullName evidence="9">Transposon Ty3-G Gag-Pol polyprotein</fullName>
    </submittedName>
</protein>
<evidence type="ECO:0000313" key="10">
    <source>
        <dbReference type="Proteomes" id="UP000288805"/>
    </source>
</evidence>
<dbReference type="InterPro" id="IPR012337">
    <property type="entry name" value="RNaseH-like_sf"/>
</dbReference>
<keyword evidence="3" id="KW-0540">Nuclease</keyword>
<dbReference type="InterPro" id="IPR041373">
    <property type="entry name" value="RT_RNaseH"/>
</dbReference>
<dbReference type="Gene3D" id="3.10.10.10">
    <property type="entry name" value="HIV Type 1 Reverse Transcriptase, subunit A, domain 1"/>
    <property type="match status" value="1"/>
</dbReference>
<name>A0A438CEC1_VITVI</name>
<keyword evidence="6" id="KW-0695">RNA-directed DNA polymerase</keyword>
<accession>A0A438CEC1</accession>
<dbReference type="InterPro" id="IPR002156">
    <property type="entry name" value="RNaseH_domain"/>
</dbReference>
<evidence type="ECO:0000313" key="9">
    <source>
        <dbReference type="EMBL" id="RVW21548.1"/>
    </source>
</evidence>
<evidence type="ECO:0000259" key="8">
    <source>
        <dbReference type="Pfam" id="PF17917"/>
    </source>
</evidence>
<dbReference type="Gene3D" id="3.30.70.270">
    <property type="match status" value="1"/>
</dbReference>
<dbReference type="GO" id="GO:0003964">
    <property type="term" value="F:RNA-directed DNA polymerase activity"/>
    <property type="evidence" value="ECO:0007669"/>
    <property type="project" value="UniProtKB-KW"/>
</dbReference>
<dbReference type="Pfam" id="PF17917">
    <property type="entry name" value="RT_RNaseH"/>
    <property type="match status" value="1"/>
</dbReference>
<organism evidence="9 10">
    <name type="scientific">Vitis vinifera</name>
    <name type="common">Grape</name>
    <dbReference type="NCBI Taxonomy" id="29760"/>
    <lineage>
        <taxon>Eukaryota</taxon>
        <taxon>Viridiplantae</taxon>
        <taxon>Streptophyta</taxon>
        <taxon>Embryophyta</taxon>
        <taxon>Tracheophyta</taxon>
        <taxon>Spermatophyta</taxon>
        <taxon>Magnoliopsida</taxon>
        <taxon>eudicotyledons</taxon>
        <taxon>Gunneridae</taxon>
        <taxon>Pentapetalae</taxon>
        <taxon>rosids</taxon>
        <taxon>Vitales</taxon>
        <taxon>Vitaceae</taxon>
        <taxon>Viteae</taxon>
        <taxon>Vitis</taxon>
    </lineage>
</organism>
<dbReference type="Gene3D" id="3.30.420.10">
    <property type="entry name" value="Ribonuclease H-like superfamily/Ribonuclease H"/>
    <property type="match status" value="1"/>
</dbReference>
<dbReference type="CDD" id="cd01647">
    <property type="entry name" value="RT_LTR"/>
    <property type="match status" value="1"/>
</dbReference>
<dbReference type="GO" id="GO:0004523">
    <property type="term" value="F:RNA-DNA hybrid ribonuclease activity"/>
    <property type="evidence" value="ECO:0007669"/>
    <property type="project" value="InterPro"/>
</dbReference>
<dbReference type="GO" id="GO:0003676">
    <property type="term" value="F:nucleic acid binding"/>
    <property type="evidence" value="ECO:0007669"/>
    <property type="project" value="InterPro"/>
</dbReference>
<dbReference type="EMBL" id="QGNW01002284">
    <property type="protein sequence ID" value="RVW21548.1"/>
    <property type="molecule type" value="Genomic_DNA"/>
</dbReference>
<dbReference type="Pfam" id="PF13456">
    <property type="entry name" value="RVT_3"/>
    <property type="match status" value="1"/>
</dbReference>
<dbReference type="Proteomes" id="UP000288805">
    <property type="component" value="Unassembled WGS sequence"/>
</dbReference>
<dbReference type="PANTHER" id="PTHR48475:SF1">
    <property type="entry name" value="RNASE H TYPE-1 DOMAIN-CONTAINING PROTEIN"/>
    <property type="match status" value="1"/>
</dbReference>
<evidence type="ECO:0000256" key="6">
    <source>
        <dbReference type="ARBA" id="ARBA00022918"/>
    </source>
</evidence>
<gene>
    <name evidence="9" type="primary">TY3B-G_225</name>
    <name evidence="9" type="ORF">CK203_109650</name>
</gene>
<dbReference type="InterPro" id="IPR043128">
    <property type="entry name" value="Rev_trsase/Diguanyl_cyclase"/>
</dbReference>
<feature type="domain" description="RNase H type-1" evidence="7">
    <location>
        <begin position="400"/>
        <end position="449"/>
    </location>
</feature>
<evidence type="ECO:0000256" key="4">
    <source>
        <dbReference type="ARBA" id="ARBA00022759"/>
    </source>
</evidence>
<dbReference type="InterPro" id="IPR036397">
    <property type="entry name" value="RNaseH_sf"/>
</dbReference>
<evidence type="ECO:0000259" key="7">
    <source>
        <dbReference type="Pfam" id="PF13456"/>
    </source>
</evidence>
<dbReference type="SUPFAM" id="SSF53098">
    <property type="entry name" value="Ribonuclease H-like"/>
    <property type="match status" value="1"/>
</dbReference>
<feature type="domain" description="Reverse transcriptase RNase H-like" evidence="8">
    <location>
        <begin position="277"/>
        <end position="338"/>
    </location>
</feature>
<sequence length="566" mass="64621">MSLADYFIRGSKVHPHMRDFGVVTDIDGVDELQHLFHHLQLGDETLGPPISVMIAPSSPNRASFLYLCFPDETTDCEVVVEPTRVTDEVAPRNEYRDEIYMMSMSQIVEMVQPEPASPFDLFGVSTIEVAEEIQTVLALELMKDGKEEIRKQLSVGFILVVEYPKWLANVVPVPKKDGKVRICVDFRDLNKSSPKDDFPIPHIDLLVDSTTGHSMLSFMDGFLGYNQILMALEDMEKTIFIIDEWGMEVNPDKIKPILDILVQGLRKRSGCLLCRDVHLSVSDMALGCMRAQLDDFGKKQAIYHLSKRMLEYEMRYVMIECLYLALVWATRRLRHYMKFDIQYVSQKSIKGSIVTDHLASLPISEGRLVDDDFPNEEFIAMTSLSGWHMYFDGAANHSDQHPATNNIVEYETCILGLETALELGIRQMKVFGDSNLVLRQVQDDWRTRDVKLRPYQAYLELLLLLWTFQLMCIHPLLIESRSSTYLEAATAKDRRALRQLATRFVICGEALYRRSTDAEVDTLLEKYGIDIIDLQHTGATPYSLVYGMEVVLLVKTEMGSLRAADF</sequence>
<reference evidence="9 10" key="1">
    <citation type="journal article" date="2018" name="PLoS Genet.">
        <title>Population sequencing reveals clonal diversity and ancestral inbreeding in the grapevine cultivar Chardonnay.</title>
        <authorList>
            <person name="Roach M.J."/>
            <person name="Johnson D.L."/>
            <person name="Bohlmann J."/>
            <person name="van Vuuren H.J."/>
            <person name="Jones S.J."/>
            <person name="Pretorius I.S."/>
            <person name="Schmidt S.A."/>
            <person name="Borneman A.R."/>
        </authorList>
    </citation>
    <scope>NUCLEOTIDE SEQUENCE [LARGE SCALE GENOMIC DNA]</scope>
    <source>
        <strain evidence="10">cv. Chardonnay</strain>
        <tissue evidence="9">Leaf</tissue>
    </source>
</reference>
<evidence type="ECO:0000256" key="5">
    <source>
        <dbReference type="ARBA" id="ARBA00022801"/>
    </source>
</evidence>
<keyword evidence="4" id="KW-0255">Endonuclease</keyword>